<gene>
    <name evidence="2" type="ORF">P4O66_012480</name>
</gene>
<organism evidence="2 3">
    <name type="scientific">Electrophorus voltai</name>
    <dbReference type="NCBI Taxonomy" id="2609070"/>
    <lineage>
        <taxon>Eukaryota</taxon>
        <taxon>Metazoa</taxon>
        <taxon>Chordata</taxon>
        <taxon>Craniata</taxon>
        <taxon>Vertebrata</taxon>
        <taxon>Euteleostomi</taxon>
        <taxon>Actinopterygii</taxon>
        <taxon>Neopterygii</taxon>
        <taxon>Teleostei</taxon>
        <taxon>Ostariophysi</taxon>
        <taxon>Gymnotiformes</taxon>
        <taxon>Gymnotoidei</taxon>
        <taxon>Gymnotidae</taxon>
        <taxon>Electrophorus</taxon>
    </lineage>
</organism>
<comment type="caution">
    <text evidence="2">The sequence shown here is derived from an EMBL/GenBank/DDBJ whole genome shotgun (WGS) entry which is preliminary data.</text>
</comment>
<dbReference type="PANTHER" id="PTHR47510:SF3">
    <property type="entry name" value="ENDO_EXONUCLEASE_PHOSPHATASE DOMAIN-CONTAINING PROTEIN"/>
    <property type="match status" value="1"/>
</dbReference>
<feature type="compositionally biased region" description="Polar residues" evidence="1">
    <location>
        <begin position="12"/>
        <end position="21"/>
    </location>
</feature>
<evidence type="ECO:0000313" key="2">
    <source>
        <dbReference type="EMBL" id="KAK1792540.1"/>
    </source>
</evidence>
<dbReference type="Proteomes" id="UP001239994">
    <property type="component" value="Unassembled WGS sequence"/>
</dbReference>
<dbReference type="PANTHER" id="PTHR47510">
    <property type="entry name" value="REVERSE TRANSCRIPTASE DOMAIN-CONTAINING PROTEIN"/>
    <property type="match status" value="1"/>
</dbReference>
<keyword evidence="3" id="KW-1185">Reference proteome</keyword>
<feature type="region of interest" description="Disordered" evidence="1">
    <location>
        <begin position="1"/>
        <end position="21"/>
    </location>
</feature>
<evidence type="ECO:0008006" key="4">
    <source>
        <dbReference type="Google" id="ProtNLM"/>
    </source>
</evidence>
<feature type="compositionally biased region" description="Pro residues" evidence="1">
    <location>
        <begin position="1"/>
        <end position="10"/>
    </location>
</feature>
<sequence>MKRYLEPPPRSATKNQKPWVNKSSRTAAYNAGIISGNMDEYKSAAYGVRSPPSGLMSADESLANELNAFFVRFEATSSSDNANSANANSAYANNAYGAIGAANGACAEPTIDQRRLIMACSKVNTRKAAGPDCIRGRVLKACEDQLAPVFSDIFNLSLTLGIVPSCFKRSTIVPVLVPKKP</sequence>
<accession>A0AAD9DRI9</accession>
<evidence type="ECO:0000313" key="3">
    <source>
        <dbReference type="Proteomes" id="UP001239994"/>
    </source>
</evidence>
<evidence type="ECO:0000256" key="1">
    <source>
        <dbReference type="SAM" id="MobiDB-lite"/>
    </source>
</evidence>
<protein>
    <recommendedName>
        <fullName evidence="4">Reverse transcriptase domain-containing protein</fullName>
    </recommendedName>
</protein>
<proteinExistence type="predicted"/>
<reference evidence="2" key="1">
    <citation type="submission" date="2023-03" db="EMBL/GenBank/DDBJ databases">
        <title>Electrophorus voltai genome.</title>
        <authorList>
            <person name="Bian C."/>
        </authorList>
    </citation>
    <scope>NUCLEOTIDE SEQUENCE</scope>
    <source>
        <strain evidence="2">CB-2022</strain>
        <tissue evidence="2">Muscle</tissue>
    </source>
</reference>
<dbReference type="AlphaFoldDB" id="A0AAD9DRI9"/>
<name>A0AAD9DRI9_9TELE</name>
<dbReference type="EMBL" id="JAROKS010000019">
    <property type="protein sequence ID" value="KAK1792540.1"/>
    <property type="molecule type" value="Genomic_DNA"/>
</dbReference>